<name>A0ABW1EHC0_9BACT</name>
<gene>
    <name evidence="3" type="ORF">ACFPT7_14400</name>
</gene>
<evidence type="ECO:0000256" key="1">
    <source>
        <dbReference type="ARBA" id="ARBA00007689"/>
    </source>
</evidence>
<evidence type="ECO:0000313" key="3">
    <source>
        <dbReference type="EMBL" id="MFC5863493.1"/>
    </source>
</evidence>
<dbReference type="SUPFAM" id="SSF54909">
    <property type="entry name" value="Dimeric alpha+beta barrel"/>
    <property type="match status" value="1"/>
</dbReference>
<dbReference type="PANTHER" id="PTHR35174:SF1">
    <property type="entry name" value="BLL0086 PROTEIN"/>
    <property type="match status" value="1"/>
</dbReference>
<dbReference type="InterPro" id="IPR005545">
    <property type="entry name" value="YCII"/>
</dbReference>
<evidence type="ECO:0000313" key="4">
    <source>
        <dbReference type="Proteomes" id="UP001596091"/>
    </source>
</evidence>
<accession>A0ABW1EHC0</accession>
<dbReference type="RefSeq" id="WP_263340399.1">
    <property type="nucleotide sequence ID" value="NZ_JAGSYH010000005.1"/>
</dbReference>
<dbReference type="EMBL" id="JBHSPH010000005">
    <property type="protein sequence ID" value="MFC5863493.1"/>
    <property type="molecule type" value="Genomic_DNA"/>
</dbReference>
<proteinExistence type="inferred from homology"/>
<dbReference type="InterPro" id="IPR011008">
    <property type="entry name" value="Dimeric_a/b-barrel"/>
</dbReference>
<organism evidence="3 4">
    <name type="scientific">Acidicapsa dinghuensis</name>
    <dbReference type="NCBI Taxonomy" id="2218256"/>
    <lineage>
        <taxon>Bacteria</taxon>
        <taxon>Pseudomonadati</taxon>
        <taxon>Acidobacteriota</taxon>
        <taxon>Terriglobia</taxon>
        <taxon>Terriglobales</taxon>
        <taxon>Acidobacteriaceae</taxon>
        <taxon>Acidicapsa</taxon>
    </lineage>
</organism>
<keyword evidence="4" id="KW-1185">Reference proteome</keyword>
<evidence type="ECO:0000259" key="2">
    <source>
        <dbReference type="Pfam" id="PF03795"/>
    </source>
</evidence>
<dbReference type="Gene3D" id="3.30.70.1060">
    <property type="entry name" value="Dimeric alpha+beta barrel"/>
    <property type="match status" value="1"/>
</dbReference>
<dbReference type="Proteomes" id="UP001596091">
    <property type="component" value="Unassembled WGS sequence"/>
</dbReference>
<comment type="caution">
    <text evidence="3">The sequence shown here is derived from an EMBL/GenBank/DDBJ whole genome shotgun (WGS) entry which is preliminary data.</text>
</comment>
<feature type="domain" description="YCII-related" evidence="2">
    <location>
        <begin position="1"/>
        <end position="92"/>
    </location>
</feature>
<protein>
    <submittedName>
        <fullName evidence="3">YciI family protein</fullName>
    </submittedName>
</protein>
<sequence>MRFLSIYKSPERDTPPTPEEMASMGKLIEEWMKAGKLLGTEGCMPSALGARVRVENGAFTVKDGPFTEAKEVVGGFAILDAPSKEAAIEYVKEFLKHTGVGECELRQLYDMG</sequence>
<comment type="similarity">
    <text evidence="1">Belongs to the YciI family.</text>
</comment>
<dbReference type="PANTHER" id="PTHR35174">
    <property type="entry name" value="BLL7171 PROTEIN-RELATED"/>
    <property type="match status" value="1"/>
</dbReference>
<reference evidence="4" key="1">
    <citation type="journal article" date="2019" name="Int. J. Syst. Evol. Microbiol.">
        <title>The Global Catalogue of Microorganisms (GCM) 10K type strain sequencing project: providing services to taxonomists for standard genome sequencing and annotation.</title>
        <authorList>
            <consortium name="The Broad Institute Genomics Platform"/>
            <consortium name="The Broad Institute Genome Sequencing Center for Infectious Disease"/>
            <person name="Wu L."/>
            <person name="Ma J."/>
        </authorList>
    </citation>
    <scope>NUCLEOTIDE SEQUENCE [LARGE SCALE GENOMIC DNA]</scope>
    <source>
        <strain evidence="4">JCM 4087</strain>
    </source>
</reference>
<dbReference type="Pfam" id="PF03795">
    <property type="entry name" value="YCII"/>
    <property type="match status" value="1"/>
</dbReference>